<gene>
    <name evidence="6" type="primary">LOC101888128</name>
</gene>
<dbReference type="RefSeq" id="XP_005182479.2">
    <property type="nucleotide sequence ID" value="XM_005182422.4"/>
</dbReference>
<sequence>MICHTYYITYIDLDDSSLIQTDKMDNSNIDQLKTLYNALQQKVQQHSQVAAMEQERKLEIMQLLHDFNDVKDAAQIVLGALANLECKTIKEMHLIYNLPLNE</sequence>
<protein>
    <submittedName>
        <fullName evidence="6">Uncharacterized protein LOC101888128</fullName>
    </submittedName>
</protein>
<dbReference type="GeneID" id="101888128"/>
<dbReference type="Proteomes" id="UP001652621">
    <property type="component" value="Unplaced"/>
</dbReference>
<dbReference type="Gene3D" id="1.20.5.170">
    <property type="match status" value="1"/>
</dbReference>
<proteinExistence type="inferred from homology"/>
<reference evidence="6" key="1">
    <citation type="submission" date="2025-08" db="UniProtKB">
        <authorList>
            <consortium name="RefSeq"/>
        </authorList>
    </citation>
    <scope>IDENTIFICATION</scope>
    <source>
        <strain evidence="6">Aabys</strain>
        <tissue evidence="6">Whole body</tissue>
    </source>
</reference>
<evidence type="ECO:0000313" key="5">
    <source>
        <dbReference type="Proteomes" id="UP001652621"/>
    </source>
</evidence>
<dbReference type="STRING" id="7370.A0A1I8M9P3"/>
<evidence type="ECO:0000256" key="3">
    <source>
        <dbReference type="ARBA" id="ARBA00023204"/>
    </source>
</evidence>
<evidence type="ECO:0000256" key="1">
    <source>
        <dbReference type="ARBA" id="ARBA00008060"/>
    </source>
</evidence>
<dbReference type="Pfam" id="PF07061">
    <property type="entry name" value="Swi5"/>
    <property type="match status" value="1"/>
</dbReference>
<dbReference type="VEuPathDB" id="VectorBase:MDOMA2_012994"/>
<keyword evidence="5" id="KW-1185">Reference proteome</keyword>
<organism evidence="5 6">
    <name type="scientific">Musca domestica</name>
    <name type="common">House fly</name>
    <dbReference type="NCBI Taxonomy" id="7370"/>
    <lineage>
        <taxon>Eukaryota</taxon>
        <taxon>Metazoa</taxon>
        <taxon>Ecdysozoa</taxon>
        <taxon>Arthropoda</taxon>
        <taxon>Hexapoda</taxon>
        <taxon>Insecta</taxon>
        <taxon>Pterygota</taxon>
        <taxon>Neoptera</taxon>
        <taxon>Endopterygota</taxon>
        <taxon>Diptera</taxon>
        <taxon>Brachycera</taxon>
        <taxon>Muscomorpha</taxon>
        <taxon>Muscoidea</taxon>
        <taxon>Muscidae</taxon>
        <taxon>Musca</taxon>
    </lineage>
</organism>
<comment type="similarity">
    <text evidence="1">Belongs to the SWI5/SAE3 family.</text>
</comment>
<dbReference type="InterPro" id="IPR010760">
    <property type="entry name" value="DNA-repair_Swi5"/>
</dbReference>
<evidence type="ECO:0000313" key="6">
    <source>
        <dbReference type="RefSeq" id="XP_005182479.2"/>
    </source>
</evidence>
<evidence type="ECO:0000256" key="2">
    <source>
        <dbReference type="ARBA" id="ARBA00022763"/>
    </source>
</evidence>
<dbReference type="eggNOG" id="ENOG502TA7X">
    <property type="taxonomic scope" value="Eukaryota"/>
</dbReference>
<accession>A0A9J7CRH2</accession>
<evidence type="ECO:0000256" key="4">
    <source>
        <dbReference type="SAM" id="Coils"/>
    </source>
</evidence>
<keyword evidence="3" id="KW-0234">DNA repair</keyword>
<keyword evidence="2" id="KW-0227">DNA damage</keyword>
<keyword evidence="4" id="KW-0175">Coiled coil</keyword>
<dbReference type="OrthoDB" id="5839at2759"/>
<dbReference type="VEuPathDB" id="VectorBase:MDOA002655"/>
<feature type="coiled-coil region" evidence="4">
    <location>
        <begin position="29"/>
        <end position="56"/>
    </location>
</feature>
<name>A0A9J7CRH2_MUSDO</name>